<evidence type="ECO:0000256" key="1">
    <source>
        <dbReference type="SAM" id="MobiDB-lite"/>
    </source>
</evidence>
<dbReference type="AlphaFoldDB" id="A0A5S9XQ67"/>
<name>A0A5S9XQ67_ARATH</name>
<evidence type="ECO:0000313" key="2">
    <source>
        <dbReference type="EMBL" id="CAA0393890.1"/>
    </source>
</evidence>
<sequence>MNSEIERPESPSFNNVGSSNDLCTRPNDIADPHYQSTCTLQSLNRLGELCRISAEVMRDLQMPEPTESPEDHRPAFFCVYEIYFKGCGLIFPLPKALVHYLSALEIALPQLTPNLLRTILGIITIAAEAGYVIGVPELNELLSVRSSSKKVGYFSAYPNANRNLISHLPNKDENWHHPWFLVKKRSASIGNLPDLLPSKWTTKPAFIAPTLPTAEFGEFFKIVIERETLWNSFTLDRFIEVNHKLRMSPPRHLLQLPLPPPLPKITSARAIAARRKTLSKSIVEACEVNKSFLQFTVDKKEYRRTLLVDDGSAEGARSDGAYRPTPHREGHSGRSSHRERSPRRD</sequence>
<dbReference type="ExpressionAtlas" id="A0A5S9XQ67">
    <property type="expression patterns" value="baseline and differential"/>
</dbReference>
<evidence type="ECO:0000313" key="3">
    <source>
        <dbReference type="Proteomes" id="UP000434276"/>
    </source>
</evidence>
<proteinExistence type="predicted"/>
<dbReference type="OrthoDB" id="1095724at2759"/>
<dbReference type="EMBL" id="CACSHJ010000095">
    <property type="protein sequence ID" value="CAA0393890.1"/>
    <property type="molecule type" value="Genomic_DNA"/>
</dbReference>
<reference evidence="2 3" key="1">
    <citation type="submission" date="2019-12" db="EMBL/GenBank/DDBJ databases">
        <authorList>
            <person name="Jiao W.-B."/>
            <person name="Schneeberger K."/>
        </authorList>
    </citation>
    <scope>NUCLEOTIDE SEQUENCE [LARGE SCALE GENOMIC DNA]</scope>
    <source>
        <strain evidence="3">cv. C24</strain>
    </source>
</reference>
<dbReference type="Proteomes" id="UP000434276">
    <property type="component" value="Unassembled WGS sequence"/>
</dbReference>
<feature type="region of interest" description="Disordered" evidence="1">
    <location>
        <begin position="309"/>
        <end position="345"/>
    </location>
</feature>
<accession>A0A5S9XQ67</accession>
<gene>
    <name evidence="2" type="ORF">C24_LOCUS17228</name>
</gene>
<protein>
    <submittedName>
        <fullName evidence="2">Uncharacterized protein</fullName>
    </submittedName>
</protein>
<feature type="compositionally biased region" description="Basic and acidic residues" evidence="1">
    <location>
        <begin position="326"/>
        <end position="345"/>
    </location>
</feature>
<organism evidence="2 3">
    <name type="scientific">Arabidopsis thaliana</name>
    <name type="common">Mouse-ear cress</name>
    <dbReference type="NCBI Taxonomy" id="3702"/>
    <lineage>
        <taxon>Eukaryota</taxon>
        <taxon>Viridiplantae</taxon>
        <taxon>Streptophyta</taxon>
        <taxon>Embryophyta</taxon>
        <taxon>Tracheophyta</taxon>
        <taxon>Spermatophyta</taxon>
        <taxon>Magnoliopsida</taxon>
        <taxon>eudicotyledons</taxon>
        <taxon>Gunneridae</taxon>
        <taxon>Pentapetalae</taxon>
        <taxon>rosids</taxon>
        <taxon>malvids</taxon>
        <taxon>Brassicales</taxon>
        <taxon>Brassicaceae</taxon>
        <taxon>Camelineae</taxon>
        <taxon>Arabidopsis</taxon>
    </lineage>
</organism>